<dbReference type="OrthoDB" id="7672583at2"/>
<keyword evidence="3" id="KW-1185">Reference proteome</keyword>
<reference evidence="2 3" key="1">
    <citation type="submission" date="2018-05" db="EMBL/GenBank/DDBJ databases">
        <title>Genomic Encyclopedia of Type Strains, Phase IV (KMG-IV): sequencing the most valuable type-strain genomes for metagenomic binning, comparative biology and taxonomic classification.</title>
        <authorList>
            <person name="Goeker M."/>
        </authorList>
    </citation>
    <scope>NUCLEOTIDE SEQUENCE [LARGE SCALE GENOMIC DNA]</scope>
    <source>
        <strain evidence="2 3">DSM 16791</strain>
    </source>
</reference>
<evidence type="ECO:0000313" key="3">
    <source>
        <dbReference type="Proteomes" id="UP000246352"/>
    </source>
</evidence>
<dbReference type="AlphaFoldDB" id="A0A317PK51"/>
<organism evidence="2 3">
    <name type="scientific">Hoeflea marina</name>
    <dbReference type="NCBI Taxonomy" id="274592"/>
    <lineage>
        <taxon>Bacteria</taxon>
        <taxon>Pseudomonadati</taxon>
        <taxon>Pseudomonadota</taxon>
        <taxon>Alphaproteobacteria</taxon>
        <taxon>Hyphomicrobiales</taxon>
        <taxon>Rhizobiaceae</taxon>
        <taxon>Hoeflea</taxon>
    </lineage>
</organism>
<accession>A0A317PK51</accession>
<sequence>MRLLQVFFIFAALAPAIARADYRETVPVLRIGIVDSHAAVADPVRLETVRRAYASALGLPVEIVRFRSYAGLIDAHASARVLYAIHSARSFAATQSVCGCVRALRRAVAGDGTTGFRSVLVVRESAGSKVADLRIAFSDEESVSGWQIPHLAMISGGLATPTLARAGSVGSVVDRFVAGQVDGFFGWIPERPGERVSSADQVFGGLYSNRLAGAGPLRISWLSEPVRHGPHAVHRSMPDDLAQAIGAFLDAMPQASPGLLDLLEPFHAGGFVAAAPDDYRSLDGLVGAR</sequence>
<protein>
    <submittedName>
        <fullName evidence="2">Phosphonate transport system substrate-binding protein</fullName>
    </submittedName>
</protein>
<name>A0A317PK51_9HYPH</name>
<feature type="signal peptide" evidence="1">
    <location>
        <begin position="1"/>
        <end position="20"/>
    </location>
</feature>
<dbReference type="RefSeq" id="WP_158284968.1">
    <property type="nucleotide sequence ID" value="NZ_QGTR01000003.1"/>
</dbReference>
<feature type="chain" id="PRO_5016274668" evidence="1">
    <location>
        <begin position="21"/>
        <end position="289"/>
    </location>
</feature>
<dbReference type="Gene3D" id="3.40.190.10">
    <property type="entry name" value="Periplasmic binding protein-like II"/>
    <property type="match status" value="2"/>
</dbReference>
<dbReference type="Proteomes" id="UP000246352">
    <property type="component" value="Unassembled WGS sequence"/>
</dbReference>
<comment type="caution">
    <text evidence="2">The sequence shown here is derived from an EMBL/GenBank/DDBJ whole genome shotgun (WGS) entry which is preliminary data.</text>
</comment>
<proteinExistence type="predicted"/>
<keyword evidence="1" id="KW-0732">Signal</keyword>
<dbReference type="SUPFAM" id="SSF53850">
    <property type="entry name" value="Periplasmic binding protein-like II"/>
    <property type="match status" value="1"/>
</dbReference>
<gene>
    <name evidence="2" type="ORF">DFR52_103617</name>
</gene>
<evidence type="ECO:0000313" key="2">
    <source>
        <dbReference type="EMBL" id="PWW00410.1"/>
    </source>
</evidence>
<dbReference type="EMBL" id="QGTR01000003">
    <property type="protein sequence ID" value="PWW00410.1"/>
    <property type="molecule type" value="Genomic_DNA"/>
</dbReference>
<dbReference type="Pfam" id="PF12974">
    <property type="entry name" value="Phosphonate-bd"/>
    <property type="match status" value="1"/>
</dbReference>
<evidence type="ECO:0000256" key="1">
    <source>
        <dbReference type="SAM" id="SignalP"/>
    </source>
</evidence>